<name>A0A3P7NWW6_DIBLA</name>
<feature type="domain" description="BTB" evidence="3">
    <location>
        <begin position="81"/>
        <end position="148"/>
    </location>
</feature>
<dbReference type="InterPro" id="IPR006652">
    <property type="entry name" value="Kelch_1"/>
</dbReference>
<proteinExistence type="predicted"/>
<protein>
    <recommendedName>
        <fullName evidence="3">BTB domain-containing protein</fullName>
    </recommendedName>
</protein>
<reference evidence="4 5" key="1">
    <citation type="submission" date="2018-11" db="EMBL/GenBank/DDBJ databases">
        <authorList>
            <consortium name="Pathogen Informatics"/>
        </authorList>
    </citation>
    <scope>NUCLEOTIDE SEQUENCE [LARGE SCALE GENOMIC DNA]</scope>
</reference>
<organism evidence="4 5">
    <name type="scientific">Dibothriocephalus latus</name>
    <name type="common">Fish tapeworm</name>
    <name type="synonym">Diphyllobothrium latum</name>
    <dbReference type="NCBI Taxonomy" id="60516"/>
    <lineage>
        <taxon>Eukaryota</taxon>
        <taxon>Metazoa</taxon>
        <taxon>Spiralia</taxon>
        <taxon>Lophotrochozoa</taxon>
        <taxon>Platyhelminthes</taxon>
        <taxon>Cestoda</taxon>
        <taxon>Eucestoda</taxon>
        <taxon>Diphyllobothriidea</taxon>
        <taxon>Diphyllobothriidae</taxon>
        <taxon>Dibothriocephalus</taxon>
    </lineage>
</organism>
<dbReference type="SUPFAM" id="SSF117281">
    <property type="entry name" value="Kelch motif"/>
    <property type="match status" value="1"/>
</dbReference>
<dbReference type="CDD" id="cd18186">
    <property type="entry name" value="BTB_POZ_ZBTB_KLHL-like"/>
    <property type="match status" value="1"/>
</dbReference>
<dbReference type="Proteomes" id="UP000281553">
    <property type="component" value="Unassembled WGS sequence"/>
</dbReference>
<dbReference type="Pfam" id="PF01344">
    <property type="entry name" value="Kelch_1"/>
    <property type="match status" value="1"/>
</dbReference>
<keyword evidence="2" id="KW-0677">Repeat</keyword>
<dbReference type="SMART" id="SM00225">
    <property type="entry name" value="BTB"/>
    <property type="match status" value="1"/>
</dbReference>
<dbReference type="Pfam" id="PF00651">
    <property type="entry name" value="BTB"/>
    <property type="match status" value="1"/>
</dbReference>
<dbReference type="InterPro" id="IPR011333">
    <property type="entry name" value="SKP1/BTB/POZ_sf"/>
</dbReference>
<dbReference type="EMBL" id="UYRU01054473">
    <property type="protein sequence ID" value="VDN12672.1"/>
    <property type="molecule type" value="Genomic_DNA"/>
</dbReference>
<dbReference type="PANTHER" id="PTHR24412">
    <property type="entry name" value="KELCH PROTEIN"/>
    <property type="match status" value="1"/>
</dbReference>
<evidence type="ECO:0000313" key="4">
    <source>
        <dbReference type="EMBL" id="VDN12672.1"/>
    </source>
</evidence>
<evidence type="ECO:0000259" key="3">
    <source>
        <dbReference type="PROSITE" id="PS50097"/>
    </source>
</evidence>
<evidence type="ECO:0000256" key="1">
    <source>
        <dbReference type="ARBA" id="ARBA00022441"/>
    </source>
</evidence>
<keyword evidence="1" id="KW-0880">Kelch repeat</keyword>
<dbReference type="InterPro" id="IPR015915">
    <property type="entry name" value="Kelch-typ_b-propeller"/>
</dbReference>
<evidence type="ECO:0000256" key="2">
    <source>
        <dbReference type="ARBA" id="ARBA00022737"/>
    </source>
</evidence>
<dbReference type="PANTHER" id="PTHR24412:SF441">
    <property type="entry name" value="KELCH-LIKE PROTEIN 28"/>
    <property type="match status" value="1"/>
</dbReference>
<dbReference type="Gene3D" id="2.120.10.80">
    <property type="entry name" value="Kelch-type beta propeller"/>
    <property type="match status" value="1"/>
</dbReference>
<evidence type="ECO:0000313" key="5">
    <source>
        <dbReference type="Proteomes" id="UP000281553"/>
    </source>
</evidence>
<keyword evidence="5" id="KW-1185">Reference proteome</keyword>
<sequence>MKSNITMNSDTAIVDRIGLGPDLCLVYSNINREIRLRRGTTRLSIGAHEVTPPLVQLYEDENAFIRCCPTLDVIRADNKLTDLNIQLKDKEKLHVHRLILAARIPSMYEELKEPPTRRNSVLHWPSFSLISASAFITYVYTGQLTVSEENAMELILLAREVSLSCVETWAGGYLATRAASLPASLLLFGEASEGNHWSVVSYDTETGREEVLGRMRKRFYAAYITLGEHVFSIGGWVDGQGASSRVDVFDTRERRWKLQAPLIIRRQQHAATLVNVGDSAKGDNEALIFVCGGGYNQPADCGGGWQLLRACEIFDPQQCR</sequence>
<gene>
    <name evidence="4" type="ORF">DILT_LOCUS8503</name>
</gene>
<dbReference type="AlphaFoldDB" id="A0A3P7NWW6"/>
<dbReference type="OrthoDB" id="6241782at2759"/>
<dbReference type="InterPro" id="IPR000210">
    <property type="entry name" value="BTB/POZ_dom"/>
</dbReference>
<dbReference type="PROSITE" id="PS50097">
    <property type="entry name" value="BTB"/>
    <property type="match status" value="1"/>
</dbReference>
<accession>A0A3P7NWW6</accession>
<dbReference type="SUPFAM" id="SSF54695">
    <property type="entry name" value="POZ domain"/>
    <property type="match status" value="1"/>
</dbReference>
<dbReference type="Gene3D" id="3.30.710.10">
    <property type="entry name" value="Potassium Channel Kv1.1, Chain A"/>
    <property type="match status" value="1"/>
</dbReference>